<name>A0A1H9QZ39_9SPHI</name>
<keyword evidence="2" id="KW-0732">Signal</keyword>
<accession>A0A1H9QZ39</accession>
<dbReference type="Pfam" id="PF03629">
    <property type="entry name" value="SASA"/>
    <property type="match status" value="2"/>
</dbReference>
<dbReference type="Gene3D" id="3.40.50.1110">
    <property type="entry name" value="SGNH hydrolase"/>
    <property type="match status" value="2"/>
</dbReference>
<feature type="domain" description="Sialate O-acetylesterase" evidence="3">
    <location>
        <begin position="108"/>
        <end position="217"/>
    </location>
</feature>
<keyword evidence="5" id="KW-1185">Reference proteome</keyword>
<dbReference type="PANTHER" id="PTHR22901:SF0">
    <property type="entry name" value="SIALATE O-ACETYLESTERASE"/>
    <property type="match status" value="1"/>
</dbReference>
<dbReference type="InterPro" id="IPR008979">
    <property type="entry name" value="Galactose-bd-like_sf"/>
</dbReference>
<feature type="domain" description="Sialate O-acetylesterase" evidence="3">
    <location>
        <begin position="432"/>
        <end position="540"/>
    </location>
</feature>
<gene>
    <name evidence="4" type="ORF">SAMN04488023_11354</name>
</gene>
<dbReference type="OrthoDB" id="9816001at2"/>
<organism evidence="4 5">
    <name type="scientific">Pedobacter rhizosphaerae</name>
    <dbReference type="NCBI Taxonomy" id="390241"/>
    <lineage>
        <taxon>Bacteria</taxon>
        <taxon>Pseudomonadati</taxon>
        <taxon>Bacteroidota</taxon>
        <taxon>Sphingobacteriia</taxon>
        <taxon>Sphingobacteriales</taxon>
        <taxon>Sphingobacteriaceae</taxon>
        <taxon>Pedobacter</taxon>
    </lineage>
</organism>
<evidence type="ECO:0000256" key="2">
    <source>
        <dbReference type="SAM" id="SignalP"/>
    </source>
</evidence>
<dbReference type="GO" id="GO:0001681">
    <property type="term" value="F:sialate O-acetylesterase activity"/>
    <property type="evidence" value="ECO:0007669"/>
    <property type="project" value="InterPro"/>
</dbReference>
<evidence type="ECO:0000256" key="1">
    <source>
        <dbReference type="ARBA" id="ARBA00022801"/>
    </source>
</evidence>
<evidence type="ECO:0000313" key="4">
    <source>
        <dbReference type="EMBL" id="SER65726.1"/>
    </source>
</evidence>
<dbReference type="STRING" id="390241.SAMN04488023_11354"/>
<protein>
    <submittedName>
        <fullName evidence="4">Sialate O-acetylesterase</fullName>
    </submittedName>
</protein>
<evidence type="ECO:0000313" key="5">
    <source>
        <dbReference type="Proteomes" id="UP000199572"/>
    </source>
</evidence>
<feature type="chain" id="PRO_5011778041" evidence="2">
    <location>
        <begin position="24"/>
        <end position="650"/>
    </location>
</feature>
<sequence>MNLKSAAIIIVATFLLNSFNLSAKITLPAALGSNMVLQQKTKVTLWGKATPAKNVTVKCSWNKLSYAVKSNAVGKWEIKVATPAYGGPYTITISDGEVLTLNNVMIGEVWFCSGQSNMEMPLARWGKVNNYEEEIRQANYPNIRLLQVNHVTADLPIEEASISSGGWQNCSPNTISEFSSTAYFFAREVYKNTGIPIGLIHASWGGTIAEAWTSAQTLKTLPDFKAETERIQTEALLNKNVDKEKLQENWEKKVRESDLGFSGGKYTWTTDATEKDWSRMTVPALWEDTALPGFDGIVYLKRKIVIIEQPKEDAKLSLAQIDDNDMTFLDGKLIGETVGYNQNRKYKIPAASLTPGEHLLVVRVMDSGGGGGIYGEKSQVFLDLGNAGKIDLSGDWLYRVALDLKKVGPSPSSNQTANRPTVLFNAMVNPFLKYTIKGAIWYQGESNAERAAQYRTLFPSLIKDWRRHWNIGDFPFLFVQLANFKAKTSTPGDSQWAELRDAQLNTLALPNTGMAVTIDIGDSQDIHPKNKQEVGKRLALIALAKVYGKHIAYSGPQYSSMKVVNQSVELSFNFAEQLKSTGKSLTGFSIAGQDRKFYWADAKIIGDKIIVSAPDVPHPVAVRYGWADNPEANLTNKSGLPATPFRTDDN</sequence>
<dbReference type="InterPro" id="IPR036514">
    <property type="entry name" value="SGNH_hydro_sf"/>
</dbReference>
<dbReference type="SUPFAM" id="SSF49785">
    <property type="entry name" value="Galactose-binding domain-like"/>
    <property type="match status" value="1"/>
</dbReference>
<dbReference type="GO" id="GO:0005975">
    <property type="term" value="P:carbohydrate metabolic process"/>
    <property type="evidence" value="ECO:0007669"/>
    <property type="project" value="TreeGrafter"/>
</dbReference>
<evidence type="ECO:0000259" key="3">
    <source>
        <dbReference type="Pfam" id="PF03629"/>
    </source>
</evidence>
<dbReference type="SUPFAM" id="SSF52266">
    <property type="entry name" value="SGNH hydrolase"/>
    <property type="match status" value="1"/>
</dbReference>
<dbReference type="InterPro" id="IPR039329">
    <property type="entry name" value="SIAE"/>
</dbReference>
<dbReference type="AlphaFoldDB" id="A0A1H9QZ39"/>
<dbReference type="InterPro" id="IPR005181">
    <property type="entry name" value="SASA"/>
</dbReference>
<proteinExistence type="predicted"/>
<dbReference type="PANTHER" id="PTHR22901">
    <property type="entry name" value="SIALATE O-ACETYLESTERASE"/>
    <property type="match status" value="1"/>
</dbReference>
<reference evidence="4 5" key="1">
    <citation type="submission" date="2016-10" db="EMBL/GenBank/DDBJ databases">
        <authorList>
            <person name="de Groot N.N."/>
        </authorList>
    </citation>
    <scope>NUCLEOTIDE SEQUENCE [LARGE SCALE GENOMIC DNA]</scope>
    <source>
        <strain evidence="4 5">DSM 18610</strain>
    </source>
</reference>
<keyword evidence="1" id="KW-0378">Hydrolase</keyword>
<feature type="signal peptide" evidence="2">
    <location>
        <begin position="1"/>
        <end position="23"/>
    </location>
</feature>
<dbReference type="EMBL" id="FOGG01000013">
    <property type="protein sequence ID" value="SER65726.1"/>
    <property type="molecule type" value="Genomic_DNA"/>
</dbReference>
<dbReference type="RefSeq" id="WP_090884630.1">
    <property type="nucleotide sequence ID" value="NZ_FOGG01000013.1"/>
</dbReference>
<dbReference type="Proteomes" id="UP000199572">
    <property type="component" value="Unassembled WGS sequence"/>
</dbReference>